<dbReference type="Proteomes" id="UP000267029">
    <property type="component" value="Unassembled WGS sequence"/>
</dbReference>
<feature type="compositionally biased region" description="Polar residues" evidence="1">
    <location>
        <begin position="29"/>
        <end position="38"/>
    </location>
</feature>
<accession>A0A0R3U2K6</accession>
<protein>
    <submittedName>
        <fullName evidence="2 4">Uncharacterized protein</fullName>
    </submittedName>
</protein>
<name>A0A0R3U2K6_MESCO</name>
<dbReference type="EMBL" id="UXSR01000068">
    <property type="protein sequence ID" value="VDD74711.1"/>
    <property type="molecule type" value="Genomic_DNA"/>
</dbReference>
<reference evidence="4" key="1">
    <citation type="submission" date="2017-02" db="UniProtKB">
        <authorList>
            <consortium name="WormBaseParasite"/>
        </authorList>
    </citation>
    <scope>IDENTIFICATION</scope>
</reference>
<dbReference type="WBParaSite" id="MCOS_0000071301-mRNA-1">
    <property type="protein sequence ID" value="MCOS_0000071301-mRNA-1"/>
    <property type="gene ID" value="MCOS_0000071301"/>
</dbReference>
<evidence type="ECO:0000313" key="2">
    <source>
        <dbReference type="EMBL" id="VDD74711.1"/>
    </source>
</evidence>
<dbReference type="AlphaFoldDB" id="A0A0R3U2K6"/>
<feature type="region of interest" description="Disordered" evidence="1">
    <location>
        <begin position="1"/>
        <end position="74"/>
    </location>
</feature>
<evidence type="ECO:0000313" key="4">
    <source>
        <dbReference type="WBParaSite" id="MCOS_0000071301-mRNA-1"/>
    </source>
</evidence>
<keyword evidence="3" id="KW-1185">Reference proteome</keyword>
<sequence>MALLPCFYDPIGRRRSVKPNDKDDDDAATSETLGTNACLTMGKAEEKTSVQSGRQVSEPGLRLQGRTQSPPPAD</sequence>
<evidence type="ECO:0000256" key="1">
    <source>
        <dbReference type="SAM" id="MobiDB-lite"/>
    </source>
</evidence>
<proteinExistence type="predicted"/>
<gene>
    <name evidence="2" type="ORF">MCOS_LOCUS714</name>
</gene>
<evidence type="ECO:0000313" key="3">
    <source>
        <dbReference type="Proteomes" id="UP000267029"/>
    </source>
</evidence>
<reference evidence="2 3" key="2">
    <citation type="submission" date="2018-10" db="EMBL/GenBank/DDBJ databases">
        <authorList>
            <consortium name="Pathogen Informatics"/>
        </authorList>
    </citation>
    <scope>NUCLEOTIDE SEQUENCE [LARGE SCALE GENOMIC DNA]</scope>
</reference>
<organism evidence="4">
    <name type="scientific">Mesocestoides corti</name>
    <name type="common">Flatworm</name>
    <dbReference type="NCBI Taxonomy" id="53468"/>
    <lineage>
        <taxon>Eukaryota</taxon>
        <taxon>Metazoa</taxon>
        <taxon>Spiralia</taxon>
        <taxon>Lophotrochozoa</taxon>
        <taxon>Platyhelminthes</taxon>
        <taxon>Cestoda</taxon>
        <taxon>Eucestoda</taxon>
        <taxon>Cyclophyllidea</taxon>
        <taxon>Mesocestoididae</taxon>
        <taxon>Mesocestoides</taxon>
    </lineage>
</organism>